<protein>
    <submittedName>
        <fullName evidence="2">Uncharacterized protein</fullName>
    </submittedName>
</protein>
<dbReference type="Proteomes" id="UP000284531">
    <property type="component" value="Unassembled WGS sequence"/>
</dbReference>
<gene>
    <name evidence="2" type="ORF">BXY64_3452</name>
</gene>
<dbReference type="PROSITE" id="PS51257">
    <property type="entry name" value="PROKAR_LIPOPROTEIN"/>
    <property type="match status" value="1"/>
</dbReference>
<reference evidence="2 3" key="1">
    <citation type="submission" date="2018-09" db="EMBL/GenBank/DDBJ databases">
        <title>Genomic Encyclopedia of Archaeal and Bacterial Type Strains, Phase II (KMG-II): from individual species to whole genera.</title>
        <authorList>
            <person name="Goeker M."/>
        </authorList>
    </citation>
    <scope>NUCLEOTIDE SEQUENCE [LARGE SCALE GENOMIC DNA]</scope>
    <source>
        <strain evidence="2 3">DSM 21950</strain>
    </source>
</reference>
<organism evidence="2 3">
    <name type="scientific">Marinifilum flexuosum</name>
    <dbReference type="NCBI Taxonomy" id="1117708"/>
    <lineage>
        <taxon>Bacteria</taxon>
        <taxon>Pseudomonadati</taxon>
        <taxon>Bacteroidota</taxon>
        <taxon>Bacteroidia</taxon>
        <taxon>Marinilabiliales</taxon>
        <taxon>Marinifilaceae</taxon>
    </lineage>
</organism>
<dbReference type="RefSeq" id="WP_147376025.1">
    <property type="nucleotide sequence ID" value="NZ_RAPQ01000011.1"/>
</dbReference>
<feature type="chain" id="PRO_5019209025" evidence="1">
    <location>
        <begin position="27"/>
        <end position="130"/>
    </location>
</feature>
<dbReference type="AlphaFoldDB" id="A0A419WSZ2"/>
<keyword evidence="1" id="KW-0732">Signal</keyword>
<dbReference type="OrthoDB" id="1120829at2"/>
<proteinExistence type="predicted"/>
<evidence type="ECO:0000313" key="2">
    <source>
        <dbReference type="EMBL" id="RKD98593.1"/>
    </source>
</evidence>
<feature type="signal peptide" evidence="1">
    <location>
        <begin position="1"/>
        <end position="26"/>
    </location>
</feature>
<accession>A0A419WSZ2</accession>
<sequence>MDMNRYLIVVFCVLTGCAAAVPMANAQDFTVDNELFAEWYADHVQNLDEAFASPILVNVEQEQLAGSCFSNAEELSVLNDLPKIPALNQQLKFLNYPEPEDIKGYLPYSEPCFSQVVKRDNPIRAPGYSC</sequence>
<comment type="caution">
    <text evidence="2">The sequence shown here is derived from an EMBL/GenBank/DDBJ whole genome shotgun (WGS) entry which is preliminary data.</text>
</comment>
<evidence type="ECO:0000313" key="3">
    <source>
        <dbReference type="Proteomes" id="UP000284531"/>
    </source>
</evidence>
<dbReference type="EMBL" id="RAPQ01000011">
    <property type="protein sequence ID" value="RKD98593.1"/>
    <property type="molecule type" value="Genomic_DNA"/>
</dbReference>
<name>A0A419WSZ2_9BACT</name>
<keyword evidence="3" id="KW-1185">Reference proteome</keyword>
<evidence type="ECO:0000256" key="1">
    <source>
        <dbReference type="SAM" id="SignalP"/>
    </source>
</evidence>